<dbReference type="RefSeq" id="WP_154344546.1">
    <property type="nucleotide sequence ID" value="NZ_WKJD01000002.1"/>
</dbReference>
<evidence type="ECO:0000256" key="2">
    <source>
        <dbReference type="PROSITE-ProRule" id="PRU00335"/>
    </source>
</evidence>
<dbReference type="InterPro" id="IPR001647">
    <property type="entry name" value="HTH_TetR"/>
</dbReference>
<comment type="caution">
    <text evidence="5">The sequence shown here is derived from an EMBL/GenBank/DDBJ whole genome shotgun (WGS) entry which is preliminary data.</text>
</comment>
<keyword evidence="1 2" id="KW-0238">DNA-binding</keyword>
<dbReference type="InterPro" id="IPR041678">
    <property type="entry name" value="TetR_C_16"/>
</dbReference>
<dbReference type="InterPro" id="IPR009057">
    <property type="entry name" value="Homeodomain-like_sf"/>
</dbReference>
<dbReference type="InterPro" id="IPR036271">
    <property type="entry name" value="Tet_transcr_reg_TetR-rel_C_sf"/>
</dbReference>
<dbReference type="PROSITE" id="PS50977">
    <property type="entry name" value="HTH_TETR_2"/>
    <property type="match status" value="1"/>
</dbReference>
<dbReference type="PANTHER" id="PTHR30055">
    <property type="entry name" value="HTH-TYPE TRANSCRIPTIONAL REGULATOR RUTR"/>
    <property type="match status" value="1"/>
</dbReference>
<feature type="DNA-binding region" description="H-T-H motif" evidence="2">
    <location>
        <begin position="41"/>
        <end position="60"/>
    </location>
</feature>
<evidence type="ECO:0000313" key="5">
    <source>
        <dbReference type="EMBL" id="MRX42131.1"/>
    </source>
</evidence>
<organism evidence="5 6">
    <name type="scientific">Agromyces kandeliae</name>
    <dbReference type="NCBI Taxonomy" id="2666141"/>
    <lineage>
        <taxon>Bacteria</taxon>
        <taxon>Bacillati</taxon>
        <taxon>Actinomycetota</taxon>
        <taxon>Actinomycetes</taxon>
        <taxon>Micrococcales</taxon>
        <taxon>Microbacteriaceae</taxon>
        <taxon>Agromyces</taxon>
    </lineage>
</organism>
<dbReference type="Pfam" id="PF00440">
    <property type="entry name" value="TetR_N"/>
    <property type="match status" value="1"/>
</dbReference>
<dbReference type="SUPFAM" id="SSF48498">
    <property type="entry name" value="Tetracyclin repressor-like, C-terminal domain"/>
    <property type="match status" value="1"/>
</dbReference>
<dbReference type="SUPFAM" id="SSF46689">
    <property type="entry name" value="Homeodomain-like"/>
    <property type="match status" value="1"/>
</dbReference>
<dbReference type="PANTHER" id="PTHR30055:SF235">
    <property type="entry name" value="TRANSCRIPTIONAL REGULATORY PROTEIN"/>
    <property type="match status" value="1"/>
</dbReference>
<protein>
    <submittedName>
        <fullName evidence="5">TetR family transcriptional regulator</fullName>
    </submittedName>
</protein>
<sequence>MDDTTPARKRGRRAGDAQQTRRAILDAARAEFAASGFTATSVRAVARRAEVDPALIAHHFGSKQALFLAAHEIPDDPLFLVGDALAAAPEDRGEVLARTFLRRFIGDPRGIGISLIRSASADESAARLLRDTIGRALLTHAAGLAGDDDDAPVRVALASALMVGVAFHTRILRVDALEPLDMDELAARLGPALQAVLVGARGASS</sequence>
<dbReference type="Gene3D" id="1.10.10.60">
    <property type="entry name" value="Homeodomain-like"/>
    <property type="match status" value="1"/>
</dbReference>
<evidence type="ECO:0000313" key="6">
    <source>
        <dbReference type="Proteomes" id="UP000476511"/>
    </source>
</evidence>
<feature type="region of interest" description="Disordered" evidence="3">
    <location>
        <begin position="1"/>
        <end position="20"/>
    </location>
</feature>
<dbReference type="GO" id="GO:0003700">
    <property type="term" value="F:DNA-binding transcription factor activity"/>
    <property type="evidence" value="ECO:0007669"/>
    <property type="project" value="TreeGrafter"/>
</dbReference>
<gene>
    <name evidence="5" type="ORF">GJR97_00150</name>
</gene>
<evidence type="ECO:0000256" key="1">
    <source>
        <dbReference type="ARBA" id="ARBA00023125"/>
    </source>
</evidence>
<dbReference type="GO" id="GO:0000976">
    <property type="term" value="F:transcription cis-regulatory region binding"/>
    <property type="evidence" value="ECO:0007669"/>
    <property type="project" value="TreeGrafter"/>
</dbReference>
<dbReference type="AlphaFoldDB" id="A0A6L5QWK8"/>
<feature type="domain" description="HTH tetR-type" evidence="4">
    <location>
        <begin position="18"/>
        <end position="78"/>
    </location>
</feature>
<evidence type="ECO:0000256" key="3">
    <source>
        <dbReference type="SAM" id="MobiDB-lite"/>
    </source>
</evidence>
<proteinExistence type="predicted"/>
<accession>A0A6L5QWK8</accession>
<keyword evidence="6" id="KW-1185">Reference proteome</keyword>
<dbReference type="Proteomes" id="UP000476511">
    <property type="component" value="Unassembled WGS sequence"/>
</dbReference>
<dbReference type="PRINTS" id="PR00455">
    <property type="entry name" value="HTHTETR"/>
</dbReference>
<dbReference type="EMBL" id="WKJD01000002">
    <property type="protein sequence ID" value="MRX42131.1"/>
    <property type="molecule type" value="Genomic_DNA"/>
</dbReference>
<name>A0A6L5QWK8_9MICO</name>
<dbReference type="Pfam" id="PF17920">
    <property type="entry name" value="TetR_C_16"/>
    <property type="match status" value="1"/>
</dbReference>
<reference evidence="5 6" key="1">
    <citation type="submission" date="2019-11" db="EMBL/GenBank/DDBJ databases">
        <title>Agromyces kandeliae sp. nov., isolated from mangrove soil.</title>
        <authorList>
            <person name="Wang R."/>
        </authorList>
    </citation>
    <scope>NUCLEOTIDE SEQUENCE [LARGE SCALE GENOMIC DNA]</scope>
    <source>
        <strain evidence="5 6">Q22</strain>
    </source>
</reference>
<dbReference type="InterPro" id="IPR050109">
    <property type="entry name" value="HTH-type_TetR-like_transc_reg"/>
</dbReference>
<evidence type="ECO:0000259" key="4">
    <source>
        <dbReference type="PROSITE" id="PS50977"/>
    </source>
</evidence>
<dbReference type="Gene3D" id="1.10.357.10">
    <property type="entry name" value="Tetracycline Repressor, domain 2"/>
    <property type="match status" value="1"/>
</dbReference>